<dbReference type="InterPro" id="IPR000873">
    <property type="entry name" value="AMP-dep_synth/lig_dom"/>
</dbReference>
<feature type="domain" description="AMP-binding enzyme C-terminal" evidence="2">
    <location>
        <begin position="375"/>
        <end position="449"/>
    </location>
</feature>
<dbReference type="PROSITE" id="PS00455">
    <property type="entry name" value="AMP_BINDING"/>
    <property type="match status" value="1"/>
</dbReference>
<dbReference type="SUPFAM" id="SSF56801">
    <property type="entry name" value="Acetyl-CoA synthetase-like"/>
    <property type="match status" value="1"/>
</dbReference>
<evidence type="ECO:0000259" key="1">
    <source>
        <dbReference type="Pfam" id="PF00501"/>
    </source>
</evidence>
<keyword evidence="3" id="KW-0436">Ligase</keyword>
<sequence length="457" mass="48337">MPARDAEPFPRAVFDVLGAAADRPVFEHGTRVVTGTELLDLVARIANGLRGKGLGPGDGVALLLGVTVEAFATILAAHAVGARVAGVRPGLTDAQVEHLLSLDIKLVLWDADLTDLLASSPGPLRCDGRPNDIARLIHTSGSTGAPKACAQTYASMTDAWTTRPDAWPPAIRELASRLDRYLVFGSLSSQVMFEYAVLTLTAGGTVVVADDPADAITRLRATARVITVPGLAKLVASQKRAPADLSTLRALLVSGSPLTPDRHREALDTLGPVLFHGYGQTETGMISMATPDDPPGTVGKPPVDVEIRDGELFVRTPGQACGYWGNPEESAEVFVDGWVRTRDLGRFDDLGYLRLTGRARDVVIVNANLHYAGPIEQVIAEHPDVAEAYVVAVPDDETGEAVHAFVVPKAGRVPGLDEIRKLVTERLGAACAPVRVTAISEPPVAPSGKPDKRQLTA</sequence>
<reference evidence="4" key="1">
    <citation type="submission" date="2016-10" db="EMBL/GenBank/DDBJ databases">
        <authorList>
            <person name="Varghese N."/>
            <person name="Submissions S."/>
        </authorList>
    </citation>
    <scope>NUCLEOTIDE SEQUENCE [LARGE SCALE GENOMIC DNA]</scope>
    <source>
        <strain evidence="4">DSM 44796</strain>
    </source>
</reference>
<dbReference type="InterPro" id="IPR050237">
    <property type="entry name" value="ATP-dep_AMP-bd_enzyme"/>
</dbReference>
<dbReference type="InterPro" id="IPR025110">
    <property type="entry name" value="AMP-bd_C"/>
</dbReference>
<feature type="domain" description="AMP-dependent synthetase/ligase" evidence="1">
    <location>
        <begin position="21"/>
        <end position="101"/>
    </location>
</feature>
<evidence type="ECO:0000313" key="3">
    <source>
        <dbReference type="EMBL" id="SDJ16813.1"/>
    </source>
</evidence>
<accession>A0A1G8RIW9</accession>
<dbReference type="EMBL" id="FNET01000001">
    <property type="protein sequence ID" value="SDJ16813.1"/>
    <property type="molecule type" value="Genomic_DNA"/>
</dbReference>
<dbReference type="Pfam" id="PF13193">
    <property type="entry name" value="AMP-binding_C"/>
    <property type="match status" value="1"/>
</dbReference>
<dbReference type="InterPro" id="IPR020845">
    <property type="entry name" value="AMP-binding_CS"/>
</dbReference>
<name>A0A1G8RIW9_9PSEU</name>
<evidence type="ECO:0000259" key="2">
    <source>
        <dbReference type="Pfam" id="PF13193"/>
    </source>
</evidence>
<dbReference type="PANTHER" id="PTHR43767">
    <property type="entry name" value="LONG-CHAIN-FATTY-ACID--COA LIGASE"/>
    <property type="match status" value="1"/>
</dbReference>
<dbReference type="AlphaFoldDB" id="A0A1G8RIW9"/>
<dbReference type="Gene3D" id="3.40.50.12780">
    <property type="entry name" value="N-terminal domain of ligase-like"/>
    <property type="match status" value="1"/>
</dbReference>
<dbReference type="Pfam" id="PF00501">
    <property type="entry name" value="AMP-binding"/>
    <property type="match status" value="2"/>
</dbReference>
<dbReference type="Proteomes" id="UP000199682">
    <property type="component" value="Unassembled WGS sequence"/>
</dbReference>
<gene>
    <name evidence="3" type="ORF">SAMN04488074_101688</name>
</gene>
<dbReference type="RefSeq" id="WP_218130722.1">
    <property type="nucleotide sequence ID" value="NZ_FNET01000001.1"/>
</dbReference>
<dbReference type="InterPro" id="IPR042099">
    <property type="entry name" value="ANL_N_sf"/>
</dbReference>
<dbReference type="GO" id="GO:0016878">
    <property type="term" value="F:acid-thiol ligase activity"/>
    <property type="evidence" value="ECO:0007669"/>
    <property type="project" value="UniProtKB-ARBA"/>
</dbReference>
<evidence type="ECO:0000313" key="4">
    <source>
        <dbReference type="Proteomes" id="UP000199682"/>
    </source>
</evidence>
<organism evidence="3 4">
    <name type="scientific">Lentzea albidocapillata subsp. violacea</name>
    <dbReference type="NCBI Taxonomy" id="128104"/>
    <lineage>
        <taxon>Bacteria</taxon>
        <taxon>Bacillati</taxon>
        <taxon>Actinomycetota</taxon>
        <taxon>Actinomycetes</taxon>
        <taxon>Pseudonocardiales</taxon>
        <taxon>Pseudonocardiaceae</taxon>
        <taxon>Lentzea</taxon>
    </lineage>
</organism>
<feature type="domain" description="AMP-dependent synthetase/ligase" evidence="1">
    <location>
        <begin position="128"/>
        <end position="324"/>
    </location>
</feature>
<protein>
    <submittedName>
        <fullName evidence="3">Acyl-CoA synthetase (AMP-forming)/AMP-acid ligase II</fullName>
    </submittedName>
</protein>
<dbReference type="Gene3D" id="3.30.300.30">
    <property type="match status" value="1"/>
</dbReference>
<proteinExistence type="predicted"/>
<dbReference type="PANTHER" id="PTHR43767:SF1">
    <property type="entry name" value="NONRIBOSOMAL PEPTIDE SYNTHASE PES1 (EUROFUNG)-RELATED"/>
    <property type="match status" value="1"/>
</dbReference>
<dbReference type="InterPro" id="IPR045851">
    <property type="entry name" value="AMP-bd_C_sf"/>
</dbReference>